<evidence type="ECO:0000259" key="1">
    <source>
        <dbReference type="Pfam" id="PF00156"/>
    </source>
</evidence>
<dbReference type="Gene3D" id="3.40.50.2020">
    <property type="match status" value="1"/>
</dbReference>
<dbReference type="PANTHER" id="PTHR43218:SF1">
    <property type="entry name" value="PHOSPHORIBOSYLTRANSFERASE"/>
    <property type="match status" value="1"/>
</dbReference>
<keyword evidence="2" id="KW-0808">Transferase</keyword>
<dbReference type="InterPro" id="IPR029057">
    <property type="entry name" value="PRTase-like"/>
</dbReference>
<gene>
    <name evidence="2" type="ORF">B1B_14327</name>
</gene>
<organism evidence="2">
    <name type="scientific">mine drainage metagenome</name>
    <dbReference type="NCBI Taxonomy" id="410659"/>
    <lineage>
        <taxon>unclassified sequences</taxon>
        <taxon>metagenomes</taxon>
        <taxon>ecological metagenomes</taxon>
    </lineage>
</organism>
<feature type="domain" description="Phosphoribosyltransferase" evidence="1">
    <location>
        <begin position="52"/>
        <end position="176"/>
    </location>
</feature>
<dbReference type="Pfam" id="PF00156">
    <property type="entry name" value="Pribosyltran"/>
    <property type="match status" value="1"/>
</dbReference>
<protein>
    <submittedName>
        <fullName evidence="2">Adenine phosphoribosyltransferase</fullName>
    </submittedName>
</protein>
<reference evidence="2" key="1">
    <citation type="submission" date="2013-08" db="EMBL/GenBank/DDBJ databases">
        <authorList>
            <person name="Mendez C."/>
            <person name="Richter M."/>
            <person name="Ferrer M."/>
            <person name="Sanchez J."/>
        </authorList>
    </citation>
    <scope>NUCLEOTIDE SEQUENCE</scope>
</reference>
<accession>T0ZCL2</accession>
<name>T0ZCL2_9ZZZZ</name>
<sequence>MLTLIQSGGVHRIDMATPRFHVIDIAGVRRALPLAQVGPGLSIAVLNILGDTALVQAAARALAARLASVAYDVIMTAEAKSIPLAHALSVETTRPYIVLRKSYKSYMGDALRATTLSITTGHEQTLFLDAKDRSQLAGQRVVLLDDVISTGSTLQGLRSIAERAGAAIATVAAICTEGDPGQWEGVIALAHLPLFREPAAEGPPV</sequence>
<dbReference type="AlphaFoldDB" id="T0ZCL2"/>
<dbReference type="NCBIfam" id="NF005592">
    <property type="entry name" value="PRK07322.1"/>
    <property type="match status" value="1"/>
</dbReference>
<comment type="caution">
    <text evidence="2">The sequence shown here is derived from an EMBL/GenBank/DDBJ whole genome shotgun (WGS) entry which is preliminary data.</text>
</comment>
<dbReference type="GO" id="GO:0016757">
    <property type="term" value="F:glycosyltransferase activity"/>
    <property type="evidence" value="ECO:0007669"/>
    <property type="project" value="UniProtKB-KW"/>
</dbReference>
<dbReference type="InterPro" id="IPR000836">
    <property type="entry name" value="PRTase_dom"/>
</dbReference>
<reference evidence="2" key="2">
    <citation type="journal article" date="2014" name="ISME J.">
        <title>Microbial stratification in low pH oxic and suboxic macroscopic growths along an acid mine drainage.</title>
        <authorList>
            <person name="Mendez-Garcia C."/>
            <person name="Mesa V."/>
            <person name="Sprenger R.R."/>
            <person name="Richter M."/>
            <person name="Diez M.S."/>
            <person name="Solano J."/>
            <person name="Bargiela R."/>
            <person name="Golyshina O.V."/>
            <person name="Manteca A."/>
            <person name="Ramos J.L."/>
            <person name="Gallego J.R."/>
            <person name="Llorente I."/>
            <person name="Martins Dos Santos V.A."/>
            <person name="Jensen O.N."/>
            <person name="Pelaez A.I."/>
            <person name="Sanchez J."/>
            <person name="Ferrer M."/>
        </authorList>
    </citation>
    <scope>NUCLEOTIDE SEQUENCE</scope>
</reference>
<dbReference type="PANTHER" id="PTHR43218">
    <property type="entry name" value="PHOSPHORIBOSYLTRANSFERASE-RELATED"/>
    <property type="match status" value="1"/>
</dbReference>
<keyword evidence="2" id="KW-0328">Glycosyltransferase</keyword>
<evidence type="ECO:0000313" key="2">
    <source>
        <dbReference type="EMBL" id="EQD41887.1"/>
    </source>
</evidence>
<proteinExistence type="predicted"/>
<dbReference type="EMBL" id="AUZY01009478">
    <property type="protein sequence ID" value="EQD41887.1"/>
    <property type="molecule type" value="Genomic_DNA"/>
</dbReference>
<dbReference type="CDD" id="cd06223">
    <property type="entry name" value="PRTases_typeI"/>
    <property type="match status" value="1"/>
</dbReference>
<dbReference type="SUPFAM" id="SSF53271">
    <property type="entry name" value="PRTase-like"/>
    <property type="match status" value="1"/>
</dbReference>